<dbReference type="OrthoDB" id="9803467at2"/>
<evidence type="ECO:0000259" key="3">
    <source>
        <dbReference type="Pfam" id="PF00144"/>
    </source>
</evidence>
<reference evidence="4 5" key="1">
    <citation type="submission" date="2018-10" db="EMBL/GenBank/DDBJ databases">
        <title>Oceanobacillus sp. YLB-02 draft genome.</title>
        <authorList>
            <person name="Yu L."/>
        </authorList>
    </citation>
    <scope>NUCLEOTIDE SEQUENCE [LARGE SCALE GENOMIC DNA]</scope>
    <source>
        <strain evidence="4 5">YLB-02</strain>
    </source>
</reference>
<comment type="caution">
    <text evidence="4">The sequence shown here is derived from an EMBL/GenBank/DDBJ whole genome shotgun (WGS) entry which is preliminary data.</text>
</comment>
<organism evidence="4 5">
    <name type="scientific">Oceanobacillus piezotolerans</name>
    <dbReference type="NCBI Taxonomy" id="2448030"/>
    <lineage>
        <taxon>Bacteria</taxon>
        <taxon>Bacillati</taxon>
        <taxon>Bacillota</taxon>
        <taxon>Bacilli</taxon>
        <taxon>Bacillales</taxon>
        <taxon>Bacillaceae</taxon>
        <taxon>Oceanobacillus</taxon>
    </lineage>
</organism>
<dbReference type="RefSeq" id="WP_121521610.1">
    <property type="nucleotide sequence ID" value="NZ_RCHR01000001.1"/>
</dbReference>
<dbReference type="Gene3D" id="3.40.710.10">
    <property type="entry name" value="DD-peptidase/beta-lactamase superfamily"/>
    <property type="match status" value="1"/>
</dbReference>
<dbReference type="Proteomes" id="UP000270219">
    <property type="component" value="Unassembled WGS sequence"/>
</dbReference>
<feature type="domain" description="Beta-lactamase-related" evidence="3">
    <location>
        <begin position="17"/>
        <end position="317"/>
    </location>
</feature>
<dbReference type="InterPro" id="IPR012338">
    <property type="entry name" value="Beta-lactam/transpept-like"/>
</dbReference>
<keyword evidence="5" id="KW-1185">Reference proteome</keyword>
<evidence type="ECO:0000256" key="2">
    <source>
        <dbReference type="ARBA" id="ARBA00023136"/>
    </source>
</evidence>
<name>A0A498DEE8_9BACI</name>
<dbReference type="PANTHER" id="PTHR46825:SF11">
    <property type="entry name" value="PENICILLIN-BINDING PROTEIN 4"/>
    <property type="match status" value="1"/>
</dbReference>
<dbReference type="EMBL" id="RCHR01000001">
    <property type="protein sequence ID" value="RLL48456.1"/>
    <property type="molecule type" value="Genomic_DNA"/>
</dbReference>
<keyword evidence="4" id="KW-0378">Hydrolase</keyword>
<evidence type="ECO:0000256" key="1">
    <source>
        <dbReference type="ARBA" id="ARBA00004370"/>
    </source>
</evidence>
<dbReference type="InterPro" id="IPR001466">
    <property type="entry name" value="Beta-lactam-related"/>
</dbReference>
<accession>A0A498DEE8</accession>
<proteinExistence type="predicted"/>
<dbReference type="GO" id="GO:0016787">
    <property type="term" value="F:hydrolase activity"/>
    <property type="evidence" value="ECO:0007669"/>
    <property type="project" value="UniProtKB-KW"/>
</dbReference>
<dbReference type="GO" id="GO:0016020">
    <property type="term" value="C:membrane"/>
    <property type="evidence" value="ECO:0007669"/>
    <property type="project" value="UniProtKB-SubCell"/>
</dbReference>
<dbReference type="InterPro" id="IPR050491">
    <property type="entry name" value="AmpC-like"/>
</dbReference>
<dbReference type="PANTHER" id="PTHR46825">
    <property type="entry name" value="D-ALANYL-D-ALANINE-CARBOXYPEPTIDASE/ENDOPEPTIDASE AMPH"/>
    <property type="match status" value="1"/>
</dbReference>
<evidence type="ECO:0000313" key="4">
    <source>
        <dbReference type="EMBL" id="RLL48456.1"/>
    </source>
</evidence>
<sequence>MRADERIGKWIERYEENGYINGSILIASNKDIILNKGFGMANWEHSVSNKPTTKFRIGSLTKAFTSMGIYQLHEKGKLCIDDCIGKYLPDYPLGENITLYHCLTSTTGIPNYTSFPDFWSKTMRLPMTLEQLIDSFKHLELNFEPGMKFEYSSSGYTLLTAIIEKVSGMSYAEYIKEKICRPLGMSNTGCDDGIEIVADLASGYSFWEKPIHSAYADLSFPLGAYGLYSTTEDLFLWDQALESSQLLNKELMEKMFSPNISSYASGWMVSEMLGRKCVHHFGDISGFCSNFLRFVDEQVTVIFLSNINVTPVTHLTQEMARVLFDEQVSLPLSTQPINFTNTELIAGKYLIENDESKILDITLKNGELYLTVPKMYGVLYKFKLIPVSHNPTKTTFLTEMVNEQLIFHYCSLGKIESVEYKDFNGNKYIAYKDL</sequence>
<dbReference type="SUPFAM" id="SSF56601">
    <property type="entry name" value="beta-lactamase/transpeptidase-like"/>
    <property type="match status" value="1"/>
</dbReference>
<protein>
    <submittedName>
        <fullName evidence="4">Class A beta-lactamase-related serine hydrolase</fullName>
    </submittedName>
</protein>
<evidence type="ECO:0000313" key="5">
    <source>
        <dbReference type="Proteomes" id="UP000270219"/>
    </source>
</evidence>
<comment type="subcellular location">
    <subcellularLocation>
        <location evidence="1">Membrane</location>
    </subcellularLocation>
</comment>
<keyword evidence="2" id="KW-0472">Membrane</keyword>
<dbReference type="AlphaFoldDB" id="A0A498DEE8"/>
<gene>
    <name evidence="4" type="ORF">D8M04_04125</name>
</gene>
<dbReference type="Pfam" id="PF00144">
    <property type="entry name" value="Beta-lactamase"/>
    <property type="match status" value="1"/>
</dbReference>